<evidence type="ECO:0000256" key="1">
    <source>
        <dbReference type="SAM" id="MobiDB-lite"/>
    </source>
</evidence>
<evidence type="ECO:0000313" key="4">
    <source>
        <dbReference type="Proteomes" id="UP000663843"/>
    </source>
</evidence>
<feature type="transmembrane region" description="Helical" evidence="2">
    <location>
        <begin position="152"/>
        <end position="175"/>
    </location>
</feature>
<evidence type="ECO:0000313" key="3">
    <source>
        <dbReference type="EMBL" id="CAE6487234.1"/>
    </source>
</evidence>
<keyword evidence="2" id="KW-0812">Transmembrane</keyword>
<gene>
    <name evidence="3" type="ORF">RDB_LOCUS124917</name>
</gene>
<feature type="transmembrane region" description="Helical" evidence="2">
    <location>
        <begin position="187"/>
        <end position="209"/>
    </location>
</feature>
<reference evidence="3" key="1">
    <citation type="submission" date="2021-01" db="EMBL/GenBank/DDBJ databases">
        <authorList>
            <person name="Kaushik A."/>
        </authorList>
    </citation>
    <scope>NUCLEOTIDE SEQUENCE</scope>
    <source>
        <strain evidence="3">AG2-2IIIB</strain>
    </source>
</reference>
<comment type="caution">
    <text evidence="3">The sequence shown here is derived from an EMBL/GenBank/DDBJ whole genome shotgun (WGS) entry which is preliminary data.</text>
</comment>
<name>A0A8H3CMQ1_9AGAM</name>
<organism evidence="3 4">
    <name type="scientific">Rhizoctonia solani</name>
    <dbReference type="NCBI Taxonomy" id="456999"/>
    <lineage>
        <taxon>Eukaryota</taxon>
        <taxon>Fungi</taxon>
        <taxon>Dikarya</taxon>
        <taxon>Basidiomycota</taxon>
        <taxon>Agaricomycotina</taxon>
        <taxon>Agaricomycetes</taxon>
        <taxon>Cantharellales</taxon>
        <taxon>Ceratobasidiaceae</taxon>
        <taxon>Rhizoctonia</taxon>
    </lineage>
</organism>
<protein>
    <submittedName>
        <fullName evidence="3">Uncharacterized protein</fullName>
    </submittedName>
</protein>
<feature type="transmembrane region" description="Helical" evidence="2">
    <location>
        <begin position="111"/>
        <end position="132"/>
    </location>
</feature>
<sequence>MSPAPDAPVRPVPHSRLPEGSGSDASTSKKSSSPTKVQDDLKVSDSSDPKLETQKRKSTIKYQVSASSQSPPLGSRYALRPLGHRKESTTSVQSRYSEMTMDYFESIPAKYNTYAGFFTWILLAGFVLGPSAQQAATQAGLGETYRRVVRKVPLLALSIVCSGIGMSGIFFLWFRWRKNYMWLIHKVFLPGALNGLAGTLAVSVNIWAIQGGKFTFNSTTIITLSITLGATVTCLLLTFVYQFALISIKKEHRRLVRQTKSDEGLEEAPTVKKTIADHDFSDTQDSIWNVLTG</sequence>
<feature type="transmembrane region" description="Helical" evidence="2">
    <location>
        <begin position="221"/>
        <end position="248"/>
    </location>
</feature>
<feature type="compositionally biased region" description="Basic and acidic residues" evidence="1">
    <location>
        <begin position="37"/>
        <end position="55"/>
    </location>
</feature>
<proteinExistence type="predicted"/>
<feature type="compositionally biased region" description="Low complexity" evidence="1">
    <location>
        <begin position="20"/>
        <end position="33"/>
    </location>
</feature>
<feature type="region of interest" description="Disordered" evidence="1">
    <location>
        <begin position="1"/>
        <end position="91"/>
    </location>
</feature>
<feature type="compositionally biased region" description="Polar residues" evidence="1">
    <location>
        <begin position="60"/>
        <end position="72"/>
    </location>
</feature>
<accession>A0A8H3CMQ1</accession>
<evidence type="ECO:0000256" key="2">
    <source>
        <dbReference type="SAM" id="Phobius"/>
    </source>
</evidence>
<dbReference type="Proteomes" id="UP000663843">
    <property type="component" value="Unassembled WGS sequence"/>
</dbReference>
<keyword evidence="2" id="KW-0472">Membrane</keyword>
<keyword evidence="2" id="KW-1133">Transmembrane helix</keyword>
<feature type="compositionally biased region" description="Pro residues" evidence="1">
    <location>
        <begin position="1"/>
        <end position="11"/>
    </location>
</feature>
<dbReference type="EMBL" id="CAJMWT010004250">
    <property type="protein sequence ID" value="CAE6487234.1"/>
    <property type="molecule type" value="Genomic_DNA"/>
</dbReference>
<dbReference type="AlphaFoldDB" id="A0A8H3CMQ1"/>